<dbReference type="EMBL" id="LDEV01002501">
    <property type="protein sequence ID" value="KLJ08869.1"/>
    <property type="molecule type" value="Genomic_DNA"/>
</dbReference>
<gene>
    <name evidence="1" type="ORF">EMPG_15698</name>
</gene>
<name>A0A0H1BBR0_9EURO</name>
<dbReference type="Proteomes" id="UP000053573">
    <property type="component" value="Unassembled WGS sequence"/>
</dbReference>
<comment type="caution">
    <text evidence="1">The sequence shown here is derived from an EMBL/GenBank/DDBJ whole genome shotgun (WGS) entry which is preliminary data.</text>
</comment>
<sequence length="154" mass="17212">MVYILADGTIYTADQPHQPDIRTPPVNGVNKPLSIPERKPFSNKIWTPPDLRGLVSVSDDTTENFKPHRLAFKDRDNWTLWTYIPTTVTVVIIPGKGRMPGNGVFLAAYQRVLSIRHCKWGGIVELLGIARFTTKGRRGNLDCARGTADRGRVS</sequence>
<dbReference type="AlphaFoldDB" id="A0A0H1BBR0"/>
<proteinExistence type="predicted"/>
<accession>A0A0H1BBR0</accession>
<reference evidence="2" key="1">
    <citation type="journal article" date="2015" name="PLoS Genet.">
        <title>The dynamic genome and transcriptome of the human fungal pathogen Blastomyces and close relative Emmonsia.</title>
        <authorList>
            <person name="Munoz J.F."/>
            <person name="Gauthier G.M."/>
            <person name="Desjardins C.A."/>
            <person name="Gallo J.E."/>
            <person name="Holder J."/>
            <person name="Sullivan T.D."/>
            <person name="Marty A.J."/>
            <person name="Carmen J.C."/>
            <person name="Chen Z."/>
            <person name="Ding L."/>
            <person name="Gujja S."/>
            <person name="Magrini V."/>
            <person name="Misas E."/>
            <person name="Mitreva M."/>
            <person name="Priest M."/>
            <person name="Saif S."/>
            <person name="Whiston E.A."/>
            <person name="Young S."/>
            <person name="Zeng Q."/>
            <person name="Goldman W.E."/>
            <person name="Mardis E.R."/>
            <person name="Taylor J.W."/>
            <person name="McEwen J.G."/>
            <person name="Clay O.K."/>
            <person name="Klein B.S."/>
            <person name="Cuomo C.A."/>
        </authorList>
    </citation>
    <scope>NUCLEOTIDE SEQUENCE [LARGE SCALE GENOMIC DNA]</scope>
    <source>
        <strain evidence="2">UAMH 139</strain>
    </source>
</reference>
<evidence type="ECO:0000313" key="1">
    <source>
        <dbReference type="EMBL" id="KLJ08869.1"/>
    </source>
</evidence>
<evidence type="ECO:0000313" key="2">
    <source>
        <dbReference type="Proteomes" id="UP000053573"/>
    </source>
</evidence>
<protein>
    <submittedName>
        <fullName evidence="1">Uncharacterized protein</fullName>
    </submittedName>
</protein>
<organism evidence="1 2">
    <name type="scientific">Blastomyces silverae</name>
    <dbReference type="NCBI Taxonomy" id="2060906"/>
    <lineage>
        <taxon>Eukaryota</taxon>
        <taxon>Fungi</taxon>
        <taxon>Dikarya</taxon>
        <taxon>Ascomycota</taxon>
        <taxon>Pezizomycotina</taxon>
        <taxon>Eurotiomycetes</taxon>
        <taxon>Eurotiomycetidae</taxon>
        <taxon>Onygenales</taxon>
        <taxon>Ajellomycetaceae</taxon>
        <taxon>Blastomyces</taxon>
    </lineage>
</organism>
<keyword evidence="2" id="KW-1185">Reference proteome</keyword>